<dbReference type="GO" id="GO:0003684">
    <property type="term" value="F:damaged DNA binding"/>
    <property type="evidence" value="ECO:0007669"/>
    <property type="project" value="InterPro"/>
</dbReference>
<dbReference type="GO" id="GO:0042276">
    <property type="term" value="P:error-prone translesion synthesis"/>
    <property type="evidence" value="ECO:0007669"/>
    <property type="project" value="TreeGrafter"/>
</dbReference>
<evidence type="ECO:0000259" key="6">
    <source>
        <dbReference type="PROSITE" id="PS50173"/>
    </source>
</evidence>
<feature type="domain" description="UmuC" evidence="6">
    <location>
        <begin position="3"/>
        <end position="190"/>
    </location>
</feature>
<dbReference type="InterPro" id="IPR050116">
    <property type="entry name" value="DNA_polymerase-Y"/>
</dbReference>
<keyword evidence="5" id="KW-0742">SOS response</keyword>
<dbReference type="RefSeq" id="WP_237246351.1">
    <property type="nucleotide sequence ID" value="NZ_AP023423.1"/>
</dbReference>
<keyword evidence="2" id="KW-0227">DNA damage</keyword>
<dbReference type="PANTHER" id="PTHR11076:SF34">
    <property type="entry name" value="PROTEIN UMUC"/>
    <property type="match status" value="1"/>
</dbReference>
<sequence length="424" mass="46749">MPLALVDCNNFYVSCERVFNPKLEGQPVVVLSNNDGCAVARSNEVKALGIKMGEPWFKMKDIAEKHGIIALSSNYTLYGDMSARVMSILSNFSPDQEIYSIDESFLDLAGFRPESLQDYGQQIRKAVRQSVGIPVCVGIADSKTLAKLANHCAKKGLAGKDGVCDFGRLDKRQLSSLFAGIEVGEVWGIGRRISARLSELGIETVEDLRQADPEYIRQQFSVVVERTVKELNGIPCIELEEASAPRQQIMVSRSFGQPVTTLDDLSESIAYFTTRAAEKLRHDGSVAANLCVYIRTNPFKPEEPQYSRSLIVPLIQPTDDTTKLVRAALEGLKAAFRPGFRYKKSGVLLMGLQPKGAIQATLFDDPVAQAKSNSMMKVMDQINRKMGQGSVAVAASGIQKRWAMRRKNKSPAYTTEWGELPTAK</sequence>
<dbReference type="AlphaFoldDB" id="A0AAN2BZG8"/>
<dbReference type="InterPro" id="IPR043128">
    <property type="entry name" value="Rev_trsase/Diguanyl_cyclase"/>
</dbReference>
<dbReference type="SUPFAM" id="SSF56672">
    <property type="entry name" value="DNA/RNA polymerases"/>
    <property type="match status" value="1"/>
</dbReference>
<proteinExistence type="inferred from homology"/>
<dbReference type="GO" id="GO:0003887">
    <property type="term" value="F:DNA-directed DNA polymerase activity"/>
    <property type="evidence" value="ECO:0007669"/>
    <property type="project" value="TreeGrafter"/>
</dbReference>
<dbReference type="InterPro" id="IPR043502">
    <property type="entry name" value="DNA/RNA_pol_sf"/>
</dbReference>
<dbReference type="GO" id="GO:0006281">
    <property type="term" value="P:DNA repair"/>
    <property type="evidence" value="ECO:0007669"/>
    <property type="project" value="UniProtKB-KW"/>
</dbReference>
<evidence type="ECO:0000256" key="1">
    <source>
        <dbReference type="ARBA" id="ARBA00010945"/>
    </source>
</evidence>
<dbReference type="Pfam" id="PF00817">
    <property type="entry name" value="IMS"/>
    <property type="match status" value="1"/>
</dbReference>
<dbReference type="Gene3D" id="3.30.70.270">
    <property type="match status" value="1"/>
</dbReference>
<dbReference type="InterPro" id="IPR001126">
    <property type="entry name" value="UmuC"/>
</dbReference>
<keyword evidence="3" id="KW-0741">SOS mutagenesis</keyword>
<dbReference type="PANTHER" id="PTHR11076">
    <property type="entry name" value="DNA REPAIR POLYMERASE UMUC / TRANSFERASE FAMILY MEMBER"/>
    <property type="match status" value="1"/>
</dbReference>
<dbReference type="InterPro" id="IPR025188">
    <property type="entry name" value="DUF4113"/>
</dbReference>
<name>A0AAN2BZG8_9PROT</name>
<dbReference type="NCBIfam" id="NF002955">
    <property type="entry name" value="PRK03609.1"/>
    <property type="match status" value="1"/>
</dbReference>
<evidence type="ECO:0000256" key="4">
    <source>
        <dbReference type="ARBA" id="ARBA00023204"/>
    </source>
</evidence>
<dbReference type="Gene3D" id="1.10.150.20">
    <property type="entry name" value="5' to 3' exonuclease, C-terminal subdomain"/>
    <property type="match status" value="1"/>
</dbReference>
<evidence type="ECO:0000256" key="5">
    <source>
        <dbReference type="ARBA" id="ARBA00023236"/>
    </source>
</evidence>
<dbReference type="EMBL" id="AP023423">
    <property type="protein sequence ID" value="BCK87787.1"/>
    <property type="molecule type" value="Genomic_DNA"/>
</dbReference>
<dbReference type="GO" id="GO:0005829">
    <property type="term" value="C:cytosol"/>
    <property type="evidence" value="ECO:0007669"/>
    <property type="project" value="TreeGrafter"/>
</dbReference>
<dbReference type="Pfam" id="PF13438">
    <property type="entry name" value="DUF4113"/>
    <property type="match status" value="1"/>
</dbReference>
<gene>
    <name evidence="7" type="ORF">MIZ01_1583</name>
</gene>
<dbReference type="InterPro" id="IPR017961">
    <property type="entry name" value="DNA_pol_Y-fam_little_finger"/>
</dbReference>
<evidence type="ECO:0000313" key="7">
    <source>
        <dbReference type="EMBL" id="BCK87787.1"/>
    </source>
</evidence>
<dbReference type="InterPro" id="IPR036775">
    <property type="entry name" value="DNA_pol_Y-fam_lit_finger_sf"/>
</dbReference>
<dbReference type="PROSITE" id="PS50173">
    <property type="entry name" value="UMUC"/>
    <property type="match status" value="1"/>
</dbReference>
<dbReference type="CDD" id="cd01700">
    <property type="entry name" value="PolY_Pol_V_umuC"/>
    <property type="match status" value="1"/>
</dbReference>
<comment type="similarity">
    <text evidence="1">Belongs to the DNA polymerase type-Y family.</text>
</comment>
<dbReference type="Gene3D" id="3.40.1170.60">
    <property type="match status" value="1"/>
</dbReference>
<keyword evidence="8" id="KW-1185">Reference proteome</keyword>
<organism evidence="7 8">
    <name type="scientific">Sideroxyarcus emersonii</name>
    <dbReference type="NCBI Taxonomy" id="2764705"/>
    <lineage>
        <taxon>Bacteria</taxon>
        <taxon>Pseudomonadati</taxon>
        <taxon>Pseudomonadota</taxon>
        <taxon>Betaproteobacteria</taxon>
        <taxon>Nitrosomonadales</taxon>
        <taxon>Gallionellaceae</taxon>
        <taxon>Sideroxyarcus</taxon>
    </lineage>
</organism>
<evidence type="ECO:0000256" key="2">
    <source>
        <dbReference type="ARBA" id="ARBA00022763"/>
    </source>
</evidence>
<dbReference type="Pfam" id="PF11799">
    <property type="entry name" value="IMS_C"/>
    <property type="match status" value="1"/>
</dbReference>
<evidence type="ECO:0000313" key="8">
    <source>
        <dbReference type="Proteomes" id="UP001320326"/>
    </source>
</evidence>
<dbReference type="GO" id="GO:0009432">
    <property type="term" value="P:SOS response"/>
    <property type="evidence" value="ECO:0007669"/>
    <property type="project" value="UniProtKB-KW"/>
</dbReference>
<keyword evidence="4" id="KW-0234">DNA repair</keyword>
<dbReference type="Gene3D" id="3.30.1490.100">
    <property type="entry name" value="DNA polymerase, Y-family, little finger domain"/>
    <property type="match status" value="1"/>
</dbReference>
<dbReference type="KEGG" id="seme:MIZ01_1583"/>
<protein>
    <submittedName>
        <fullName evidence="7">Protein UmuC</fullName>
    </submittedName>
</protein>
<accession>A0AAN2BZG8</accession>
<reference evidence="7 8" key="1">
    <citation type="journal article" date="2022" name="Int. J. Syst. Evol. Microbiol.">
        <title>&lt;i&gt;Sideroxyarcus emersonii&lt;/i&gt; gen. nov. sp. nov., a neutrophilic, microaerobic iron- and thiosulfate-oxidizing bacterium isolated from iron-rich wetland sediment.</title>
        <authorList>
            <person name="Kato S."/>
            <person name="Itoh T."/>
            <person name="Iino T."/>
            <person name="Ohkuma M."/>
        </authorList>
    </citation>
    <scope>NUCLEOTIDE SEQUENCE [LARGE SCALE GENOMIC DNA]</scope>
    <source>
        <strain evidence="7 8">MIZ01</strain>
    </source>
</reference>
<dbReference type="Proteomes" id="UP001320326">
    <property type="component" value="Chromosome"/>
</dbReference>
<evidence type="ECO:0000256" key="3">
    <source>
        <dbReference type="ARBA" id="ARBA00023199"/>
    </source>
</evidence>